<dbReference type="SMART" id="SM00420">
    <property type="entry name" value="HTH_DEOR"/>
    <property type="match status" value="1"/>
</dbReference>
<keyword evidence="2" id="KW-0678">Repressor</keyword>
<dbReference type="InterPro" id="IPR018356">
    <property type="entry name" value="Tscrpt_reg_HTH_DeoR_CS"/>
</dbReference>
<protein>
    <recommendedName>
        <fullName evidence="1">Lactose phosphotransferase system repressor</fullName>
    </recommendedName>
</protein>
<dbReference type="Gene3D" id="3.40.50.1360">
    <property type="match status" value="1"/>
</dbReference>
<dbReference type="STRING" id="156980.SAMN04489745_0214"/>
<dbReference type="PROSITE" id="PS51000">
    <property type="entry name" value="HTH_DEOR_2"/>
    <property type="match status" value="1"/>
</dbReference>
<evidence type="ECO:0000256" key="1">
    <source>
        <dbReference type="ARBA" id="ARBA00021390"/>
    </source>
</evidence>
<dbReference type="InterPro" id="IPR037171">
    <property type="entry name" value="NagB/RpiA_transferase-like"/>
</dbReference>
<evidence type="ECO:0000256" key="3">
    <source>
        <dbReference type="ARBA" id="ARBA00023015"/>
    </source>
</evidence>
<evidence type="ECO:0000256" key="2">
    <source>
        <dbReference type="ARBA" id="ARBA00022491"/>
    </source>
</evidence>
<sequence>MFAEERHSTIADLLTAHGRVTVTELAQRFTITPETVRRDLALLEEQGELRRVHGGAVAVDRGSTAETSVPERLATHSEQKQRIAAAAFALLPRTSAASIVLDAGTTTEALAGLIAQRDADAPALLVLTNSIPIAAALSDTPGVALHILGGKVRGVTQAAVGAGTVAELRNVRPDIAFVGTNGIHADFGLSTPDPEEAAVKTAFVQAARRTVVLADASKLDAETLVRFATLEDVDTLVTDGTPSLELAEALSTAEAEVIQA</sequence>
<dbReference type="SMART" id="SM01134">
    <property type="entry name" value="DeoRC"/>
    <property type="match status" value="1"/>
</dbReference>
<dbReference type="Proteomes" id="UP000182652">
    <property type="component" value="Unassembled WGS sequence"/>
</dbReference>
<dbReference type="RefSeq" id="WP_066216690.1">
    <property type="nucleotide sequence ID" value="NZ_FNSN01000003.1"/>
</dbReference>
<keyword evidence="3" id="KW-0805">Transcription regulation</keyword>
<dbReference type="InterPro" id="IPR014036">
    <property type="entry name" value="DeoR-like_C"/>
</dbReference>
<dbReference type="Pfam" id="PF00455">
    <property type="entry name" value="DeoRC"/>
    <property type="match status" value="1"/>
</dbReference>
<accession>A0A1H4JKY9</accession>
<dbReference type="GO" id="GO:0003677">
    <property type="term" value="F:DNA binding"/>
    <property type="evidence" value="ECO:0007669"/>
    <property type="project" value="UniProtKB-KW"/>
</dbReference>
<dbReference type="GO" id="GO:0003700">
    <property type="term" value="F:DNA-binding transcription factor activity"/>
    <property type="evidence" value="ECO:0007669"/>
    <property type="project" value="InterPro"/>
</dbReference>
<dbReference type="SUPFAM" id="SSF100950">
    <property type="entry name" value="NagB/RpiA/CoA transferase-like"/>
    <property type="match status" value="1"/>
</dbReference>
<keyword evidence="9" id="KW-1185">Reference proteome</keyword>
<organism evidence="8 9">
    <name type="scientific">Arthrobacter woluwensis</name>
    <dbReference type="NCBI Taxonomy" id="156980"/>
    <lineage>
        <taxon>Bacteria</taxon>
        <taxon>Bacillati</taxon>
        <taxon>Actinomycetota</taxon>
        <taxon>Actinomycetes</taxon>
        <taxon>Micrococcales</taxon>
        <taxon>Micrococcaceae</taxon>
        <taxon>Arthrobacter</taxon>
    </lineage>
</organism>
<dbReference type="AlphaFoldDB" id="A0A1H4JKY9"/>
<evidence type="ECO:0000256" key="6">
    <source>
        <dbReference type="ARBA" id="ARBA00024937"/>
    </source>
</evidence>
<dbReference type="Pfam" id="PF08220">
    <property type="entry name" value="HTH_DeoR"/>
    <property type="match status" value="1"/>
</dbReference>
<dbReference type="PROSITE" id="PS00894">
    <property type="entry name" value="HTH_DEOR_1"/>
    <property type="match status" value="1"/>
</dbReference>
<evidence type="ECO:0000256" key="5">
    <source>
        <dbReference type="ARBA" id="ARBA00023163"/>
    </source>
</evidence>
<evidence type="ECO:0000259" key="7">
    <source>
        <dbReference type="PROSITE" id="PS51000"/>
    </source>
</evidence>
<keyword evidence="4" id="KW-0238">DNA-binding</keyword>
<dbReference type="SUPFAM" id="SSF46785">
    <property type="entry name" value="Winged helix' DNA-binding domain"/>
    <property type="match status" value="1"/>
</dbReference>
<dbReference type="InterPro" id="IPR050313">
    <property type="entry name" value="Carb_Metab_HTH_regulators"/>
</dbReference>
<name>A0A1H4JKY9_9MICC</name>
<evidence type="ECO:0000313" key="9">
    <source>
        <dbReference type="Proteomes" id="UP000182652"/>
    </source>
</evidence>
<dbReference type="PANTHER" id="PTHR30363:SF4">
    <property type="entry name" value="GLYCEROL-3-PHOSPHATE REGULON REPRESSOR"/>
    <property type="match status" value="1"/>
</dbReference>
<dbReference type="PANTHER" id="PTHR30363">
    <property type="entry name" value="HTH-TYPE TRANSCRIPTIONAL REGULATOR SRLR-RELATED"/>
    <property type="match status" value="1"/>
</dbReference>
<gene>
    <name evidence="8" type="ORF">SAMN04489745_0214</name>
</gene>
<proteinExistence type="predicted"/>
<feature type="domain" description="HTH deoR-type" evidence="7">
    <location>
        <begin position="3"/>
        <end position="58"/>
    </location>
</feature>
<evidence type="ECO:0000313" key="8">
    <source>
        <dbReference type="EMBL" id="SEB46302.1"/>
    </source>
</evidence>
<keyword evidence="5" id="KW-0804">Transcription</keyword>
<comment type="function">
    <text evidence="6">Repressor of the lactose catabolism operon. Galactose-6-phosphate is the inducer.</text>
</comment>
<dbReference type="Gene3D" id="1.10.10.10">
    <property type="entry name" value="Winged helix-like DNA-binding domain superfamily/Winged helix DNA-binding domain"/>
    <property type="match status" value="1"/>
</dbReference>
<evidence type="ECO:0000256" key="4">
    <source>
        <dbReference type="ARBA" id="ARBA00023125"/>
    </source>
</evidence>
<dbReference type="InterPro" id="IPR001034">
    <property type="entry name" value="DeoR_HTH"/>
</dbReference>
<reference evidence="8 9" key="1">
    <citation type="submission" date="2016-10" db="EMBL/GenBank/DDBJ databases">
        <authorList>
            <person name="de Groot N.N."/>
        </authorList>
    </citation>
    <scope>NUCLEOTIDE SEQUENCE [LARGE SCALE GENOMIC DNA]</scope>
    <source>
        <strain evidence="8 9">DSM 10495</strain>
    </source>
</reference>
<dbReference type="PRINTS" id="PR00037">
    <property type="entry name" value="HTHLACR"/>
</dbReference>
<dbReference type="InterPro" id="IPR036390">
    <property type="entry name" value="WH_DNA-bd_sf"/>
</dbReference>
<dbReference type="InterPro" id="IPR036388">
    <property type="entry name" value="WH-like_DNA-bd_sf"/>
</dbReference>
<dbReference type="EMBL" id="FNSN01000003">
    <property type="protein sequence ID" value="SEB46302.1"/>
    <property type="molecule type" value="Genomic_DNA"/>
</dbReference>